<keyword evidence="4" id="KW-0539">Nucleus</keyword>
<evidence type="ECO:0000256" key="3">
    <source>
        <dbReference type="ARBA" id="ARBA00023108"/>
    </source>
</evidence>
<dbReference type="PANTHER" id="PTHR33469">
    <property type="entry name" value="PROTEIN ELF4-LIKE 4"/>
    <property type="match status" value="1"/>
</dbReference>
<dbReference type="InterPro" id="IPR040462">
    <property type="entry name" value="EARLY_FLOWERING_4"/>
</dbReference>
<gene>
    <name evidence="6" type="ORF">RND71_036444</name>
</gene>
<dbReference type="GO" id="GO:0005634">
    <property type="term" value="C:nucleus"/>
    <property type="evidence" value="ECO:0007669"/>
    <property type="project" value="UniProtKB-SubCell"/>
</dbReference>
<reference evidence="6" key="1">
    <citation type="submission" date="2023-12" db="EMBL/GenBank/DDBJ databases">
        <title>Genome assembly of Anisodus tanguticus.</title>
        <authorList>
            <person name="Wang Y.-J."/>
        </authorList>
    </citation>
    <scope>NUCLEOTIDE SEQUENCE</scope>
    <source>
        <strain evidence="6">KB-2021</strain>
        <tissue evidence="6">Leaf</tissue>
    </source>
</reference>
<organism evidence="6 7">
    <name type="scientific">Anisodus tanguticus</name>
    <dbReference type="NCBI Taxonomy" id="243964"/>
    <lineage>
        <taxon>Eukaryota</taxon>
        <taxon>Viridiplantae</taxon>
        <taxon>Streptophyta</taxon>
        <taxon>Embryophyta</taxon>
        <taxon>Tracheophyta</taxon>
        <taxon>Spermatophyta</taxon>
        <taxon>Magnoliopsida</taxon>
        <taxon>eudicotyledons</taxon>
        <taxon>Gunneridae</taxon>
        <taxon>Pentapetalae</taxon>
        <taxon>asterids</taxon>
        <taxon>lamiids</taxon>
        <taxon>Solanales</taxon>
        <taxon>Solanaceae</taxon>
        <taxon>Solanoideae</taxon>
        <taxon>Hyoscyameae</taxon>
        <taxon>Anisodus</taxon>
    </lineage>
</organism>
<evidence type="ECO:0000256" key="4">
    <source>
        <dbReference type="ARBA" id="ARBA00023242"/>
    </source>
</evidence>
<name>A0AAE1R143_9SOLA</name>
<sequence>MYYICKPSTQEWKLLPNPNTSYKTVKVALVVLKSNPLRFKIIRLSKGDPPHSRYLGPGNYLCEIFYSETNAWRQANIISLYENVSFVVNCLPVNASGLLYLLTTNNQVLVLNYNGEESYPRFELPEQDLNLLACLELKEEKMEGDTQIDGKIVQTFHKNFGQVQNILDQNRLLINEINQNHESKIPNNLNRNVGLIRELNNNIRRVVDLYADLSTSFTKSADASSEGDSSGYKRSRPIYIGPRRFFNY</sequence>
<comment type="subcellular location">
    <subcellularLocation>
        <location evidence="1">Nucleus</location>
    </subcellularLocation>
</comment>
<dbReference type="InterPro" id="IPR009741">
    <property type="entry name" value="EARLY_FLOWERING_4_dom"/>
</dbReference>
<dbReference type="Pfam" id="PF07011">
    <property type="entry name" value="Elf4"/>
    <property type="match status" value="1"/>
</dbReference>
<feature type="domain" description="Protein EARLY FLOWERING 4" evidence="5">
    <location>
        <begin position="148"/>
        <end position="228"/>
    </location>
</feature>
<protein>
    <recommendedName>
        <fullName evidence="5">Protein EARLY FLOWERING 4 domain-containing protein</fullName>
    </recommendedName>
</protein>
<proteinExistence type="inferred from homology"/>
<comment type="caution">
    <text evidence="6">The sequence shown here is derived from an EMBL/GenBank/DDBJ whole genome shotgun (WGS) entry which is preliminary data.</text>
</comment>
<evidence type="ECO:0000256" key="2">
    <source>
        <dbReference type="ARBA" id="ARBA00009514"/>
    </source>
</evidence>
<evidence type="ECO:0000259" key="5">
    <source>
        <dbReference type="Pfam" id="PF07011"/>
    </source>
</evidence>
<evidence type="ECO:0000256" key="1">
    <source>
        <dbReference type="ARBA" id="ARBA00004123"/>
    </source>
</evidence>
<keyword evidence="3" id="KW-0090">Biological rhythms</keyword>
<dbReference type="GO" id="GO:0048511">
    <property type="term" value="P:rhythmic process"/>
    <property type="evidence" value="ECO:0007669"/>
    <property type="project" value="UniProtKB-KW"/>
</dbReference>
<evidence type="ECO:0000313" key="6">
    <source>
        <dbReference type="EMBL" id="KAK4343350.1"/>
    </source>
</evidence>
<comment type="similarity">
    <text evidence="2">Belongs to the EARLY FLOWERING 4 family.</text>
</comment>
<dbReference type="GO" id="GO:0009649">
    <property type="term" value="P:entrainment of circadian clock"/>
    <property type="evidence" value="ECO:0007669"/>
    <property type="project" value="TreeGrafter"/>
</dbReference>
<accession>A0AAE1R143</accession>
<evidence type="ECO:0000313" key="7">
    <source>
        <dbReference type="Proteomes" id="UP001291623"/>
    </source>
</evidence>
<dbReference type="AlphaFoldDB" id="A0AAE1R143"/>
<dbReference type="EMBL" id="JAVYJV010000020">
    <property type="protein sequence ID" value="KAK4343350.1"/>
    <property type="molecule type" value="Genomic_DNA"/>
</dbReference>
<keyword evidence="7" id="KW-1185">Reference proteome</keyword>
<dbReference type="PANTHER" id="PTHR33469:SF16">
    <property type="entry name" value="PROTEIN ELF4-LIKE 4"/>
    <property type="match status" value="1"/>
</dbReference>
<dbReference type="GO" id="GO:0042753">
    <property type="term" value="P:positive regulation of circadian rhythm"/>
    <property type="evidence" value="ECO:0007669"/>
    <property type="project" value="InterPro"/>
</dbReference>
<dbReference type="Proteomes" id="UP001291623">
    <property type="component" value="Unassembled WGS sequence"/>
</dbReference>